<feature type="compositionally biased region" description="Basic and acidic residues" evidence="1">
    <location>
        <begin position="10"/>
        <end position="40"/>
    </location>
</feature>
<sequence length="94" mass="10592">MGNPHSLSLNEDRPLHGERPECEEARVAQAESAERGEVRPGEGVALAVEPEHGLRGGTMPQHRRVLERRRGWCCHCDDHVRVREMGKKMCSHSC</sequence>
<reference evidence="2 3" key="1">
    <citation type="submission" date="2019-06" db="EMBL/GenBank/DDBJ databases">
        <title>A chromosomal-level reference genome of Carpinus fangiana (Coryloideae, Betulaceae).</title>
        <authorList>
            <person name="Yang X."/>
            <person name="Wang Z."/>
            <person name="Zhang L."/>
            <person name="Hao G."/>
            <person name="Liu J."/>
            <person name="Yang Y."/>
        </authorList>
    </citation>
    <scope>NUCLEOTIDE SEQUENCE [LARGE SCALE GENOMIC DNA]</scope>
    <source>
        <strain evidence="2">Cfa_2016G</strain>
        <tissue evidence="2">Leaf</tissue>
    </source>
</reference>
<accession>A0A5N6QMU4</accession>
<dbReference type="Proteomes" id="UP000327013">
    <property type="component" value="Chromosome 1"/>
</dbReference>
<organism evidence="2 3">
    <name type="scientific">Carpinus fangiana</name>
    <dbReference type="NCBI Taxonomy" id="176857"/>
    <lineage>
        <taxon>Eukaryota</taxon>
        <taxon>Viridiplantae</taxon>
        <taxon>Streptophyta</taxon>
        <taxon>Embryophyta</taxon>
        <taxon>Tracheophyta</taxon>
        <taxon>Spermatophyta</taxon>
        <taxon>Magnoliopsida</taxon>
        <taxon>eudicotyledons</taxon>
        <taxon>Gunneridae</taxon>
        <taxon>Pentapetalae</taxon>
        <taxon>rosids</taxon>
        <taxon>fabids</taxon>
        <taxon>Fagales</taxon>
        <taxon>Betulaceae</taxon>
        <taxon>Carpinus</taxon>
    </lineage>
</organism>
<protein>
    <submittedName>
        <fullName evidence="2">Uncharacterized protein</fullName>
    </submittedName>
</protein>
<evidence type="ECO:0000256" key="1">
    <source>
        <dbReference type="SAM" id="MobiDB-lite"/>
    </source>
</evidence>
<keyword evidence="3" id="KW-1185">Reference proteome</keyword>
<name>A0A5N6QMU4_9ROSI</name>
<evidence type="ECO:0000313" key="2">
    <source>
        <dbReference type="EMBL" id="KAE7999801.1"/>
    </source>
</evidence>
<gene>
    <name evidence="2" type="ORF">FH972_004196</name>
</gene>
<dbReference type="AlphaFoldDB" id="A0A5N6QMU4"/>
<proteinExistence type="predicted"/>
<feature type="region of interest" description="Disordered" evidence="1">
    <location>
        <begin position="1"/>
        <end position="44"/>
    </location>
</feature>
<dbReference type="EMBL" id="CM017321">
    <property type="protein sequence ID" value="KAE7999801.1"/>
    <property type="molecule type" value="Genomic_DNA"/>
</dbReference>
<evidence type="ECO:0000313" key="3">
    <source>
        <dbReference type="Proteomes" id="UP000327013"/>
    </source>
</evidence>